<accession>A0A256F886</accession>
<comment type="caution">
    <text evidence="2">The sequence shown here is derived from an EMBL/GenBank/DDBJ whole genome shotgun (WGS) entry which is preliminary data.</text>
</comment>
<keyword evidence="3" id="KW-1185">Reference proteome</keyword>
<dbReference type="AlphaFoldDB" id="A0A256F886"/>
<dbReference type="EMBL" id="NNRL01000163">
    <property type="protein sequence ID" value="OYR10960.1"/>
    <property type="molecule type" value="Genomic_DNA"/>
</dbReference>
<gene>
    <name evidence="2" type="ORF">CEV33_2426</name>
</gene>
<organism evidence="2 3">
    <name type="scientific">Brucella grignonensis</name>
    <dbReference type="NCBI Taxonomy" id="94627"/>
    <lineage>
        <taxon>Bacteria</taxon>
        <taxon>Pseudomonadati</taxon>
        <taxon>Pseudomonadota</taxon>
        <taxon>Alphaproteobacteria</taxon>
        <taxon>Hyphomicrobiales</taxon>
        <taxon>Brucellaceae</taxon>
        <taxon>Brucella/Ochrobactrum group</taxon>
        <taxon>Brucella</taxon>
    </lineage>
</organism>
<sequence>MIAGTLPDCNLQQPQPAIGNSCLPDGLRTIAGQKTSRAGIRKNPSPESSD</sequence>
<proteinExistence type="predicted"/>
<protein>
    <submittedName>
        <fullName evidence="2">Uncharacterized protein</fullName>
    </submittedName>
</protein>
<evidence type="ECO:0000313" key="3">
    <source>
        <dbReference type="Proteomes" id="UP000216478"/>
    </source>
</evidence>
<evidence type="ECO:0000256" key="1">
    <source>
        <dbReference type="SAM" id="MobiDB-lite"/>
    </source>
</evidence>
<name>A0A256F886_9HYPH</name>
<dbReference type="Proteomes" id="UP000216478">
    <property type="component" value="Unassembled WGS sequence"/>
</dbReference>
<feature type="region of interest" description="Disordered" evidence="1">
    <location>
        <begin position="1"/>
        <end position="24"/>
    </location>
</feature>
<reference evidence="2 3" key="1">
    <citation type="submission" date="2017-07" db="EMBL/GenBank/DDBJ databases">
        <title>Phylogenetic study on the rhizospheric bacterium Ochrobactrum sp. A44.</title>
        <authorList>
            <person name="Krzyzanowska D.M."/>
            <person name="Ossowicki A."/>
            <person name="Rajewska M."/>
            <person name="Maciag T."/>
            <person name="Kaczynski Z."/>
            <person name="Czerwicka M."/>
            <person name="Jafra S."/>
        </authorList>
    </citation>
    <scope>NUCLEOTIDE SEQUENCE [LARGE SCALE GENOMIC DNA]</scope>
    <source>
        <strain evidence="2 3">OgA9a</strain>
    </source>
</reference>
<evidence type="ECO:0000313" key="2">
    <source>
        <dbReference type="EMBL" id="OYR10960.1"/>
    </source>
</evidence>